<dbReference type="GO" id="GO:0003676">
    <property type="term" value="F:nucleic acid binding"/>
    <property type="evidence" value="ECO:0007669"/>
    <property type="project" value="InterPro"/>
</dbReference>
<name>A0AAD8HLZ1_9APIA</name>
<keyword evidence="3" id="KW-0809">Transit peptide</keyword>
<dbReference type="Gene3D" id="1.25.70.10">
    <property type="entry name" value="Transcription termination factor 3, mitochondrial"/>
    <property type="match status" value="1"/>
</dbReference>
<evidence type="ECO:0000256" key="3">
    <source>
        <dbReference type="ARBA" id="ARBA00022946"/>
    </source>
</evidence>
<organism evidence="4 5">
    <name type="scientific">Heracleum sosnowskyi</name>
    <dbReference type="NCBI Taxonomy" id="360622"/>
    <lineage>
        <taxon>Eukaryota</taxon>
        <taxon>Viridiplantae</taxon>
        <taxon>Streptophyta</taxon>
        <taxon>Embryophyta</taxon>
        <taxon>Tracheophyta</taxon>
        <taxon>Spermatophyta</taxon>
        <taxon>Magnoliopsida</taxon>
        <taxon>eudicotyledons</taxon>
        <taxon>Gunneridae</taxon>
        <taxon>Pentapetalae</taxon>
        <taxon>asterids</taxon>
        <taxon>campanulids</taxon>
        <taxon>Apiales</taxon>
        <taxon>Apiaceae</taxon>
        <taxon>Apioideae</taxon>
        <taxon>apioid superclade</taxon>
        <taxon>Tordylieae</taxon>
        <taxon>Tordyliinae</taxon>
        <taxon>Heracleum</taxon>
    </lineage>
</organism>
<keyword evidence="2" id="KW-0804">Transcription</keyword>
<dbReference type="GO" id="GO:0006353">
    <property type="term" value="P:DNA-templated transcription termination"/>
    <property type="evidence" value="ECO:0007669"/>
    <property type="project" value="UniProtKB-KW"/>
</dbReference>
<proteinExistence type="inferred from homology"/>
<dbReference type="AlphaFoldDB" id="A0AAD8HLZ1"/>
<gene>
    <name evidence="4" type="ORF">POM88_035250</name>
</gene>
<keyword evidence="2" id="KW-0806">Transcription termination</keyword>
<protein>
    <submittedName>
        <fullName evidence="4">Uncharacterized protein</fullName>
    </submittedName>
</protein>
<evidence type="ECO:0000256" key="2">
    <source>
        <dbReference type="ARBA" id="ARBA00022472"/>
    </source>
</evidence>
<reference evidence="4" key="2">
    <citation type="submission" date="2023-05" db="EMBL/GenBank/DDBJ databases">
        <authorList>
            <person name="Schelkunov M.I."/>
        </authorList>
    </citation>
    <scope>NUCLEOTIDE SEQUENCE</scope>
    <source>
        <strain evidence="4">Hsosn_3</strain>
        <tissue evidence="4">Leaf</tissue>
    </source>
</reference>
<dbReference type="InterPro" id="IPR003690">
    <property type="entry name" value="MTERF"/>
</dbReference>
<reference evidence="4" key="1">
    <citation type="submission" date="2023-02" db="EMBL/GenBank/DDBJ databases">
        <title>Genome of toxic invasive species Heracleum sosnowskyi carries increased number of genes despite the absence of recent whole-genome duplications.</title>
        <authorList>
            <person name="Schelkunov M."/>
            <person name="Shtratnikova V."/>
            <person name="Makarenko M."/>
            <person name="Klepikova A."/>
            <person name="Omelchenko D."/>
            <person name="Novikova G."/>
            <person name="Obukhova E."/>
            <person name="Bogdanov V."/>
            <person name="Penin A."/>
            <person name="Logacheva M."/>
        </authorList>
    </citation>
    <scope>NUCLEOTIDE SEQUENCE</scope>
    <source>
        <strain evidence="4">Hsosn_3</strain>
        <tissue evidence="4">Leaf</tissue>
    </source>
</reference>
<dbReference type="InterPro" id="IPR038538">
    <property type="entry name" value="MTERF_sf"/>
</dbReference>
<dbReference type="Proteomes" id="UP001237642">
    <property type="component" value="Unassembled WGS sequence"/>
</dbReference>
<evidence type="ECO:0000313" key="4">
    <source>
        <dbReference type="EMBL" id="KAK1369158.1"/>
    </source>
</evidence>
<dbReference type="SMART" id="SM00733">
    <property type="entry name" value="Mterf"/>
    <property type="match status" value="6"/>
</dbReference>
<keyword evidence="2" id="KW-0805">Transcription regulation</keyword>
<keyword evidence="5" id="KW-1185">Reference proteome</keyword>
<comment type="similarity">
    <text evidence="1">Belongs to the mTERF family.</text>
</comment>
<dbReference type="Pfam" id="PF02536">
    <property type="entry name" value="mTERF"/>
    <property type="match status" value="2"/>
</dbReference>
<comment type="caution">
    <text evidence="4">The sequence shown here is derived from an EMBL/GenBank/DDBJ whole genome shotgun (WGS) entry which is preliminary data.</text>
</comment>
<dbReference type="PANTHER" id="PTHR13068">
    <property type="entry name" value="CGI-12 PROTEIN-RELATED"/>
    <property type="match status" value="1"/>
</dbReference>
<dbReference type="PANTHER" id="PTHR13068:SF133">
    <property type="entry name" value="MITOCHONDRIAL TRANSCRIPTION TERMINATION FACTOR FAMILY PROTEIN"/>
    <property type="match status" value="1"/>
</dbReference>
<evidence type="ECO:0000256" key="1">
    <source>
        <dbReference type="ARBA" id="ARBA00007692"/>
    </source>
</evidence>
<dbReference type="FunFam" id="1.25.70.10:FF:000001">
    <property type="entry name" value="Mitochondrial transcription termination factor-like"/>
    <property type="match status" value="1"/>
</dbReference>
<sequence length="394" mass="45254">MMMLVYMYKRQFQQNLILYTNNNSRCLTAPIISTYATKTNVDSSEFKISFLKNKCGLSGKSLIRACRSLNFDSCDQRPDSVVDLFRTFGFPLSSITKIISNDPRILRDFHPQNILKPKLDFLLSISLSQAEVVAIVTKNPRILARSLANYLKPSLKMLDSITGSYTTTLSVLKYNPKILCYDLSKTLLLNTQVLLTLGVSHSQILKFFKSYGRRPVFATPHDKFRNSVLKLKDMGFDLESSYFCNAVHTLCFVTDSTWKSKCVLFRSFGFSNDEILLMFKKLPLFMCFSQKNIIASLDFFVNKLQWTPSRLLNNPVVLAYSLQKRTIPRCSVLQVLFSKKLASKSYMLSTIVAMPQRQFLKEFVNAHKDEVPEVMDAYHGKLNFDEYTFKQKGQ</sequence>
<dbReference type="EMBL" id="JAUIZM010000008">
    <property type="protein sequence ID" value="KAK1369158.1"/>
    <property type="molecule type" value="Genomic_DNA"/>
</dbReference>
<accession>A0AAD8HLZ1</accession>
<evidence type="ECO:0000313" key="5">
    <source>
        <dbReference type="Proteomes" id="UP001237642"/>
    </source>
</evidence>